<gene>
    <name evidence="2" type="ORF">TTHERM_00658940</name>
</gene>
<protein>
    <recommendedName>
        <fullName evidence="1">COG complex component COG2 C-terminal domain-containing protein</fullName>
    </recommendedName>
</protein>
<dbReference type="PANTHER" id="PTHR12961">
    <property type="entry name" value="CONSERVED OLIGOMERIC GOLGI COMPLEX COMPONENT 2"/>
    <property type="match status" value="1"/>
</dbReference>
<evidence type="ECO:0000259" key="1">
    <source>
        <dbReference type="Pfam" id="PF12022"/>
    </source>
</evidence>
<sequence>MDIIQQIDQLQAKLNIQQYKDSHVDLNQIDDKQFNIIQFLRHNFLKDPKDNDVELDMEKINNTISYIYELQRETCEQIAISVDMNLDKYVAISKKFDDMKDYFSKTDNLYNQIASEMKISRDACTQKIENVNETLENYQYICNLEDNLKILEKIVALLKDIDAGILQIKKSSSFQGFKILNACKQLNTSKKIYKEKIEIALQTRELSQKYKLVQQINDMFVSLSTEIDKQFRSLLTGYLENKQLFQEDPNKKRQLSVFLSAFSSLSSKQTAEKSIQDIIIKPYFQKVFKQMAECKKNIVVATKQEYLQQSQNMKVGPFQILQSNLSTFIQQIYTPLLNLIQYSQEENSQQEDEEFYNYNIYGYDIIKVLLDTICEFFKADDMNFIFSFGSSDIFFQNYTSFQQILIEIKQLYQDENKIKESCFENEKKIQEKWNVKTYFYIRQQEIVKEFESKLSNIISNPIQINSFYQLLTDQVMKCFDENIIFIKRASALFLKLSLQLIARFSAKVQQFTSQETSKQYQNEIVDDLCRLESHLPDYYKTVVYSKFNQESQKDLFNQIVLEVKKILRTAASAYLDSKIYQSKTKALNNS</sequence>
<dbReference type="RefSeq" id="XP_001024095.2">
    <property type="nucleotide sequence ID" value="XM_001024095.3"/>
</dbReference>
<dbReference type="Pfam" id="PF12022">
    <property type="entry name" value="COG2_C"/>
    <property type="match status" value="1"/>
</dbReference>
<dbReference type="eggNOG" id="KOG2307">
    <property type="taxonomic scope" value="Eukaryota"/>
</dbReference>
<dbReference type="OrthoDB" id="332281at2759"/>
<dbReference type="GO" id="GO:0016020">
    <property type="term" value="C:membrane"/>
    <property type="evidence" value="ECO:0007669"/>
    <property type="project" value="InterPro"/>
</dbReference>
<dbReference type="GeneID" id="7833750"/>
<name>I7MI30_TETTS</name>
<dbReference type="GO" id="GO:0007030">
    <property type="term" value="P:Golgi organization"/>
    <property type="evidence" value="ECO:0007669"/>
    <property type="project" value="InterPro"/>
</dbReference>
<keyword evidence="3" id="KW-1185">Reference proteome</keyword>
<dbReference type="STRING" id="312017.I7MI30"/>
<dbReference type="AlphaFoldDB" id="I7MI30"/>
<accession>I7MI30</accession>
<proteinExistence type="predicted"/>
<dbReference type="KEGG" id="tet:TTHERM_00658940"/>
<evidence type="ECO:0000313" key="2">
    <source>
        <dbReference type="EMBL" id="EAS03850.2"/>
    </source>
</evidence>
<reference evidence="3" key="1">
    <citation type="journal article" date="2006" name="PLoS Biol.">
        <title>Macronuclear genome sequence of the ciliate Tetrahymena thermophila, a model eukaryote.</title>
        <authorList>
            <person name="Eisen J.A."/>
            <person name="Coyne R.S."/>
            <person name="Wu M."/>
            <person name="Wu D."/>
            <person name="Thiagarajan M."/>
            <person name="Wortman J.R."/>
            <person name="Badger J.H."/>
            <person name="Ren Q."/>
            <person name="Amedeo P."/>
            <person name="Jones K.M."/>
            <person name="Tallon L.J."/>
            <person name="Delcher A.L."/>
            <person name="Salzberg S.L."/>
            <person name="Silva J.C."/>
            <person name="Haas B.J."/>
            <person name="Majoros W.H."/>
            <person name="Farzad M."/>
            <person name="Carlton J.M."/>
            <person name="Smith R.K. Jr."/>
            <person name="Garg J."/>
            <person name="Pearlman R.E."/>
            <person name="Karrer K.M."/>
            <person name="Sun L."/>
            <person name="Manning G."/>
            <person name="Elde N.C."/>
            <person name="Turkewitz A.P."/>
            <person name="Asai D.J."/>
            <person name="Wilkes D.E."/>
            <person name="Wang Y."/>
            <person name="Cai H."/>
            <person name="Collins K."/>
            <person name="Stewart B.A."/>
            <person name="Lee S.R."/>
            <person name="Wilamowska K."/>
            <person name="Weinberg Z."/>
            <person name="Ruzzo W.L."/>
            <person name="Wloga D."/>
            <person name="Gaertig J."/>
            <person name="Frankel J."/>
            <person name="Tsao C.-C."/>
            <person name="Gorovsky M.A."/>
            <person name="Keeling P.J."/>
            <person name="Waller R.F."/>
            <person name="Patron N.J."/>
            <person name="Cherry J.M."/>
            <person name="Stover N.A."/>
            <person name="Krieger C.J."/>
            <person name="del Toro C."/>
            <person name="Ryder H.F."/>
            <person name="Williamson S.C."/>
            <person name="Barbeau R.A."/>
            <person name="Hamilton E.P."/>
            <person name="Orias E."/>
        </authorList>
    </citation>
    <scope>NUCLEOTIDE SEQUENCE [LARGE SCALE GENOMIC DNA]</scope>
    <source>
        <strain evidence="3">SB210</strain>
    </source>
</reference>
<dbReference type="InParanoid" id="I7MI30"/>
<dbReference type="GO" id="GO:0015031">
    <property type="term" value="P:protein transport"/>
    <property type="evidence" value="ECO:0007669"/>
    <property type="project" value="InterPro"/>
</dbReference>
<organism evidence="2 3">
    <name type="scientific">Tetrahymena thermophila (strain SB210)</name>
    <dbReference type="NCBI Taxonomy" id="312017"/>
    <lineage>
        <taxon>Eukaryota</taxon>
        <taxon>Sar</taxon>
        <taxon>Alveolata</taxon>
        <taxon>Ciliophora</taxon>
        <taxon>Intramacronucleata</taxon>
        <taxon>Oligohymenophorea</taxon>
        <taxon>Hymenostomatida</taxon>
        <taxon>Tetrahymenina</taxon>
        <taxon>Tetrahymenidae</taxon>
        <taxon>Tetrahymena</taxon>
    </lineage>
</organism>
<dbReference type="HOGENOM" id="CLU_462733_0_0_1"/>
<dbReference type="EMBL" id="GG662471">
    <property type="protein sequence ID" value="EAS03850.2"/>
    <property type="molecule type" value="Genomic_DNA"/>
</dbReference>
<dbReference type="GO" id="GO:0017119">
    <property type="term" value="C:Golgi transport complex"/>
    <property type="evidence" value="ECO:0007669"/>
    <property type="project" value="TreeGrafter"/>
</dbReference>
<dbReference type="GO" id="GO:0006891">
    <property type="term" value="P:intra-Golgi vesicle-mediated transport"/>
    <property type="evidence" value="ECO:0007669"/>
    <property type="project" value="TreeGrafter"/>
</dbReference>
<evidence type="ECO:0000313" key="3">
    <source>
        <dbReference type="Proteomes" id="UP000009168"/>
    </source>
</evidence>
<dbReference type="PANTHER" id="PTHR12961:SF0">
    <property type="entry name" value="CONSERVED OLIGOMERIC GOLGI COMPLEX SUBUNIT 2"/>
    <property type="match status" value="1"/>
</dbReference>
<dbReference type="InterPro" id="IPR009316">
    <property type="entry name" value="COG2"/>
</dbReference>
<feature type="domain" description="COG complex component COG2 C-terminal" evidence="1">
    <location>
        <begin position="431"/>
        <end position="565"/>
    </location>
</feature>
<dbReference type="Proteomes" id="UP000009168">
    <property type="component" value="Unassembled WGS sequence"/>
</dbReference>
<dbReference type="InterPro" id="IPR024603">
    <property type="entry name" value="COG_complex_COG2_C"/>
</dbReference>